<evidence type="ECO:0000313" key="2">
    <source>
        <dbReference type="EMBL" id="TKC86846.1"/>
    </source>
</evidence>
<protein>
    <recommendedName>
        <fullName evidence="4">DUF1311 domain-containing protein</fullName>
    </recommendedName>
</protein>
<dbReference type="EMBL" id="SWJE01000010">
    <property type="protein sequence ID" value="TKC86846.1"/>
    <property type="molecule type" value="Genomic_DNA"/>
</dbReference>
<dbReference type="AlphaFoldDB" id="A0A4U1I143"/>
<organism evidence="2 3">
    <name type="scientific">Trinickia terrae</name>
    <dbReference type="NCBI Taxonomy" id="2571161"/>
    <lineage>
        <taxon>Bacteria</taxon>
        <taxon>Pseudomonadati</taxon>
        <taxon>Pseudomonadota</taxon>
        <taxon>Betaproteobacteria</taxon>
        <taxon>Burkholderiales</taxon>
        <taxon>Burkholderiaceae</taxon>
        <taxon>Trinickia</taxon>
    </lineage>
</organism>
<sequence>MRAIDFFICAVLLSPLACHASEDCSSDKLNREQELSCAHNEELQKAVLAERLYGSIRHGLSGPQQSLLEKNHLAWVNKRETDCALQRDAFNDWGKDSVPDADFQYQGCKNSVLDQQVLFYEGLICPDSLETGDKPDCENLQKVLRR</sequence>
<evidence type="ECO:0000256" key="1">
    <source>
        <dbReference type="SAM" id="SignalP"/>
    </source>
</evidence>
<evidence type="ECO:0008006" key="4">
    <source>
        <dbReference type="Google" id="ProtNLM"/>
    </source>
</evidence>
<reference evidence="2 3" key="1">
    <citation type="submission" date="2019-04" db="EMBL/GenBank/DDBJ databases">
        <title>Trinickia sp. 7GSK02, isolated from subtropical forest soil.</title>
        <authorList>
            <person name="Gao Z.-H."/>
            <person name="Qiu L.-H."/>
        </authorList>
    </citation>
    <scope>NUCLEOTIDE SEQUENCE [LARGE SCALE GENOMIC DNA]</scope>
    <source>
        <strain evidence="2 3">7GSK02</strain>
    </source>
</reference>
<proteinExistence type="predicted"/>
<comment type="caution">
    <text evidence="2">The sequence shown here is derived from an EMBL/GenBank/DDBJ whole genome shotgun (WGS) entry which is preliminary data.</text>
</comment>
<dbReference type="RefSeq" id="WP_136896739.1">
    <property type="nucleotide sequence ID" value="NZ_SWJE01000010.1"/>
</dbReference>
<evidence type="ECO:0000313" key="3">
    <source>
        <dbReference type="Proteomes" id="UP000305539"/>
    </source>
</evidence>
<name>A0A4U1I143_9BURK</name>
<dbReference type="Proteomes" id="UP000305539">
    <property type="component" value="Unassembled WGS sequence"/>
</dbReference>
<feature type="signal peptide" evidence="1">
    <location>
        <begin position="1"/>
        <end position="20"/>
    </location>
</feature>
<feature type="chain" id="PRO_5020274331" description="DUF1311 domain-containing protein" evidence="1">
    <location>
        <begin position="21"/>
        <end position="146"/>
    </location>
</feature>
<keyword evidence="1" id="KW-0732">Signal</keyword>
<keyword evidence="3" id="KW-1185">Reference proteome</keyword>
<dbReference type="OrthoDB" id="9009455at2"/>
<gene>
    <name evidence="2" type="ORF">FAZ69_19600</name>
</gene>
<accession>A0A4U1I143</accession>